<keyword evidence="1" id="KW-0812">Transmembrane</keyword>
<gene>
    <name evidence="2" type="ORF">SCHPADRAFT_727879</name>
</gene>
<protein>
    <recommendedName>
        <fullName evidence="4">G-protein coupled receptors family 1 profile domain-containing protein</fullName>
    </recommendedName>
</protein>
<accession>A0A0H2R0X5</accession>
<dbReference type="OrthoDB" id="3351617at2759"/>
<evidence type="ECO:0000313" key="2">
    <source>
        <dbReference type="EMBL" id="KLO05400.1"/>
    </source>
</evidence>
<keyword evidence="1" id="KW-0472">Membrane</keyword>
<dbReference type="EMBL" id="KQ086314">
    <property type="protein sequence ID" value="KLO05400.1"/>
    <property type="molecule type" value="Genomic_DNA"/>
</dbReference>
<name>A0A0H2R0X5_9AGAM</name>
<dbReference type="InParanoid" id="A0A0H2R0X5"/>
<dbReference type="AlphaFoldDB" id="A0A0H2R0X5"/>
<feature type="transmembrane region" description="Helical" evidence="1">
    <location>
        <begin position="107"/>
        <end position="129"/>
    </location>
</feature>
<sequence length="310" mass="33967">MEQSFAPQESSSDLWTERIELVGTIVEGVVYGMHVCVIVLIFSVSRDAMSTKLKRLLSCGVFLLFAFATIMLACQANLLEVMWIDERDIPGGPIVWIGIQYTLKSGVLTLSIFVVASFLADSFLILRLFVIWNNNYYIIIIPCLSNIASAILRGFVITQSIHPNSSFTLGSRETVVPYYVLTISLNIILTLGILARLLFARRSVLSIMGSDHAKTYISLSAMFVESSALTSISGAFALACYIRNSDLVHLALVLYDQILCLAPQLVALRVALGRAWKSDTISGQMSPVGFKQCASKQDSATSTRSNDASV</sequence>
<reference evidence="2 3" key="1">
    <citation type="submission" date="2015-04" db="EMBL/GenBank/DDBJ databases">
        <title>Complete genome sequence of Schizopora paradoxa KUC8140, a cosmopolitan wood degrader in East Asia.</title>
        <authorList>
            <consortium name="DOE Joint Genome Institute"/>
            <person name="Min B."/>
            <person name="Park H."/>
            <person name="Jang Y."/>
            <person name="Kim J.-J."/>
            <person name="Kim K.H."/>
            <person name="Pangilinan J."/>
            <person name="Lipzen A."/>
            <person name="Riley R."/>
            <person name="Grigoriev I.V."/>
            <person name="Spatafora J.W."/>
            <person name="Choi I.-G."/>
        </authorList>
    </citation>
    <scope>NUCLEOTIDE SEQUENCE [LARGE SCALE GENOMIC DNA]</scope>
    <source>
        <strain evidence="2 3">KUC8140</strain>
    </source>
</reference>
<keyword evidence="3" id="KW-1185">Reference proteome</keyword>
<proteinExistence type="predicted"/>
<dbReference type="Proteomes" id="UP000053477">
    <property type="component" value="Unassembled WGS sequence"/>
</dbReference>
<evidence type="ECO:0000313" key="3">
    <source>
        <dbReference type="Proteomes" id="UP000053477"/>
    </source>
</evidence>
<evidence type="ECO:0000256" key="1">
    <source>
        <dbReference type="SAM" id="Phobius"/>
    </source>
</evidence>
<feature type="transmembrane region" description="Helical" evidence="1">
    <location>
        <begin position="176"/>
        <end position="199"/>
    </location>
</feature>
<evidence type="ECO:0008006" key="4">
    <source>
        <dbReference type="Google" id="ProtNLM"/>
    </source>
</evidence>
<feature type="transmembrane region" description="Helical" evidence="1">
    <location>
        <begin position="21"/>
        <end position="44"/>
    </location>
</feature>
<keyword evidence="1" id="KW-1133">Transmembrane helix</keyword>
<feature type="transmembrane region" description="Helical" evidence="1">
    <location>
        <begin position="136"/>
        <end position="156"/>
    </location>
</feature>
<organism evidence="2 3">
    <name type="scientific">Schizopora paradoxa</name>
    <dbReference type="NCBI Taxonomy" id="27342"/>
    <lineage>
        <taxon>Eukaryota</taxon>
        <taxon>Fungi</taxon>
        <taxon>Dikarya</taxon>
        <taxon>Basidiomycota</taxon>
        <taxon>Agaricomycotina</taxon>
        <taxon>Agaricomycetes</taxon>
        <taxon>Hymenochaetales</taxon>
        <taxon>Schizoporaceae</taxon>
        <taxon>Schizopora</taxon>
    </lineage>
</organism>
<feature type="transmembrane region" description="Helical" evidence="1">
    <location>
        <begin position="56"/>
        <end position="78"/>
    </location>
</feature>